<dbReference type="AlphaFoldDB" id="A0A432WIK9"/>
<dbReference type="PROSITE" id="PS51257">
    <property type="entry name" value="PROKAR_LIPOPROTEIN"/>
    <property type="match status" value="1"/>
</dbReference>
<name>A0A432WIK9_9GAMM</name>
<sequence>MHLKTFPFSLTVIKLAALAAALLSVGACSSVYYDTMEKFGYEKRDILVSRVEDSRDAQSDAQETFRSALERYQSVIDTPESDLREKYEEVREAYEDSEDAAKEVSERIAEVEDVAEDLFDEWEDELDRYTNQQLRASSERQLGETRQQYESLISRMQQTEERMGPVLRAFEDQMLYLRHNLNAQSIGALESELTQIRSDVDTLIRNMETSIAESEAFIQRLRSQ</sequence>
<keyword evidence="1" id="KW-0175">Coiled coil</keyword>
<keyword evidence="4" id="KW-1185">Reference proteome</keyword>
<evidence type="ECO:0000256" key="2">
    <source>
        <dbReference type="SAM" id="SignalP"/>
    </source>
</evidence>
<dbReference type="Pfam" id="PF11172">
    <property type="entry name" value="DUF2959"/>
    <property type="match status" value="1"/>
</dbReference>
<gene>
    <name evidence="3" type="ORF">CWE14_04110</name>
</gene>
<evidence type="ECO:0000313" key="4">
    <source>
        <dbReference type="Proteomes" id="UP000287823"/>
    </source>
</evidence>
<comment type="caution">
    <text evidence="3">The sequence shown here is derived from an EMBL/GenBank/DDBJ whole genome shotgun (WGS) entry which is preliminary data.</text>
</comment>
<evidence type="ECO:0000256" key="1">
    <source>
        <dbReference type="SAM" id="Coils"/>
    </source>
</evidence>
<dbReference type="RefSeq" id="WP_126798227.1">
    <property type="nucleotide sequence ID" value="NZ_PIPO01000002.1"/>
</dbReference>
<accession>A0A432WIK9</accession>
<feature type="coiled-coil region" evidence="1">
    <location>
        <begin position="80"/>
        <end position="162"/>
    </location>
</feature>
<dbReference type="InterPro" id="IPR021342">
    <property type="entry name" value="DUF2959"/>
</dbReference>
<evidence type="ECO:0000313" key="3">
    <source>
        <dbReference type="EMBL" id="RUO33656.1"/>
    </source>
</evidence>
<feature type="signal peptide" evidence="2">
    <location>
        <begin position="1"/>
        <end position="29"/>
    </location>
</feature>
<reference evidence="3 4" key="1">
    <citation type="journal article" date="2011" name="Front. Microbiol.">
        <title>Genomic signatures of strain selection and enhancement in Bacillus atrophaeus var. globigii, a historical biowarfare simulant.</title>
        <authorList>
            <person name="Gibbons H.S."/>
            <person name="Broomall S.M."/>
            <person name="McNew L.A."/>
            <person name="Daligault H."/>
            <person name="Chapman C."/>
            <person name="Bruce D."/>
            <person name="Karavis M."/>
            <person name="Krepps M."/>
            <person name="McGregor P.A."/>
            <person name="Hong C."/>
            <person name="Park K.H."/>
            <person name="Akmal A."/>
            <person name="Feldman A."/>
            <person name="Lin J.S."/>
            <person name="Chang W.E."/>
            <person name="Higgs B.W."/>
            <person name="Demirev P."/>
            <person name="Lindquist J."/>
            <person name="Liem A."/>
            <person name="Fochler E."/>
            <person name="Read T.D."/>
            <person name="Tapia R."/>
            <person name="Johnson S."/>
            <person name="Bishop-Lilly K.A."/>
            <person name="Detter C."/>
            <person name="Han C."/>
            <person name="Sozhamannan S."/>
            <person name="Rosenzweig C.N."/>
            <person name="Skowronski E.W."/>
        </authorList>
    </citation>
    <scope>NUCLEOTIDE SEQUENCE [LARGE SCALE GENOMIC DNA]</scope>
    <source>
        <strain evidence="3 4">Y4G10-17</strain>
    </source>
</reference>
<dbReference type="Proteomes" id="UP000287823">
    <property type="component" value="Unassembled WGS sequence"/>
</dbReference>
<organism evidence="3 4">
    <name type="scientific">Aliidiomarina soli</name>
    <dbReference type="NCBI Taxonomy" id="1928574"/>
    <lineage>
        <taxon>Bacteria</taxon>
        <taxon>Pseudomonadati</taxon>
        <taxon>Pseudomonadota</taxon>
        <taxon>Gammaproteobacteria</taxon>
        <taxon>Alteromonadales</taxon>
        <taxon>Idiomarinaceae</taxon>
        <taxon>Aliidiomarina</taxon>
    </lineage>
</organism>
<feature type="chain" id="PRO_5019343097" evidence="2">
    <location>
        <begin position="30"/>
        <end position="224"/>
    </location>
</feature>
<dbReference type="EMBL" id="PIPO01000002">
    <property type="protein sequence ID" value="RUO33656.1"/>
    <property type="molecule type" value="Genomic_DNA"/>
</dbReference>
<protein>
    <submittedName>
        <fullName evidence="3">DUF2959 domain-containing protein</fullName>
    </submittedName>
</protein>
<proteinExistence type="predicted"/>
<keyword evidence="2" id="KW-0732">Signal</keyword>